<evidence type="ECO:0000313" key="3">
    <source>
        <dbReference type="EMBL" id="VFU56227.1"/>
    </source>
</evidence>
<name>A0A6N2N2W5_SALVM</name>
<evidence type="ECO:0000256" key="1">
    <source>
        <dbReference type="SAM" id="Coils"/>
    </source>
</evidence>
<dbReference type="EMBL" id="CAADRP010001918">
    <property type="protein sequence ID" value="VFU56227.1"/>
    <property type="molecule type" value="Genomic_DNA"/>
</dbReference>
<reference evidence="3" key="1">
    <citation type="submission" date="2019-03" db="EMBL/GenBank/DDBJ databases">
        <authorList>
            <person name="Mank J."/>
            <person name="Almeida P."/>
        </authorList>
    </citation>
    <scope>NUCLEOTIDE SEQUENCE</scope>
    <source>
        <strain evidence="3">78183</strain>
    </source>
</reference>
<keyword evidence="2" id="KW-0472">Membrane</keyword>
<keyword evidence="2" id="KW-0812">Transmembrane</keyword>
<accession>A0A6N2N2W5</accession>
<protein>
    <submittedName>
        <fullName evidence="3">Uncharacterized protein</fullName>
    </submittedName>
</protein>
<evidence type="ECO:0000256" key="2">
    <source>
        <dbReference type="SAM" id="Phobius"/>
    </source>
</evidence>
<sequence>MLRGAVEEEEELLMIMEPTNVFYSINRDHPIKPLLPPLPGHRQLNQHRHPHHVCSTSIASDISIPKRRALSQRENKNSEQEDLFLVKEKAREKKMALNSQKWGYVRIITGTLLGGALGFYVMHRMEVSYKEKMKERLRAYEKELKKKEELQQLEESL</sequence>
<gene>
    <name evidence="3" type="ORF">SVIM_LOCUS402802</name>
</gene>
<dbReference type="AlphaFoldDB" id="A0A6N2N2W5"/>
<proteinExistence type="predicted"/>
<keyword evidence="2" id="KW-1133">Transmembrane helix</keyword>
<feature type="transmembrane region" description="Helical" evidence="2">
    <location>
        <begin position="103"/>
        <end position="122"/>
    </location>
</feature>
<keyword evidence="1" id="KW-0175">Coiled coil</keyword>
<organism evidence="3">
    <name type="scientific">Salix viminalis</name>
    <name type="common">Common osier</name>
    <name type="synonym">Basket willow</name>
    <dbReference type="NCBI Taxonomy" id="40686"/>
    <lineage>
        <taxon>Eukaryota</taxon>
        <taxon>Viridiplantae</taxon>
        <taxon>Streptophyta</taxon>
        <taxon>Embryophyta</taxon>
        <taxon>Tracheophyta</taxon>
        <taxon>Spermatophyta</taxon>
        <taxon>Magnoliopsida</taxon>
        <taxon>eudicotyledons</taxon>
        <taxon>Gunneridae</taxon>
        <taxon>Pentapetalae</taxon>
        <taxon>rosids</taxon>
        <taxon>fabids</taxon>
        <taxon>Malpighiales</taxon>
        <taxon>Salicaceae</taxon>
        <taxon>Saliceae</taxon>
        <taxon>Salix</taxon>
    </lineage>
</organism>
<feature type="coiled-coil region" evidence="1">
    <location>
        <begin position="130"/>
        <end position="157"/>
    </location>
</feature>